<dbReference type="SUPFAM" id="SSF47413">
    <property type="entry name" value="lambda repressor-like DNA-binding domains"/>
    <property type="match status" value="1"/>
</dbReference>
<evidence type="ECO:0000259" key="2">
    <source>
        <dbReference type="PROSITE" id="PS50943"/>
    </source>
</evidence>
<dbReference type="CDD" id="cd00093">
    <property type="entry name" value="HTH_XRE"/>
    <property type="match status" value="1"/>
</dbReference>
<keyword evidence="4" id="KW-1185">Reference proteome</keyword>
<evidence type="ECO:0000256" key="1">
    <source>
        <dbReference type="SAM" id="MobiDB-lite"/>
    </source>
</evidence>
<protein>
    <submittedName>
        <fullName evidence="3">DNA-binding helix-turn-helix protein</fullName>
    </submittedName>
</protein>
<dbReference type="HOGENOM" id="CLU_1933533_0_0_11"/>
<comment type="caution">
    <text evidence="3">The sequence shown here is derived from an EMBL/GenBank/DDBJ whole genome shotgun (WGS) entry which is preliminary data.</text>
</comment>
<dbReference type="InterPro" id="IPR010982">
    <property type="entry name" value="Lambda_DNA-bd_dom_sf"/>
</dbReference>
<keyword evidence="3" id="KW-0238">DNA-binding</keyword>
<dbReference type="Pfam" id="PF01381">
    <property type="entry name" value="HTH_3"/>
    <property type="match status" value="1"/>
</dbReference>
<evidence type="ECO:0000313" key="4">
    <source>
        <dbReference type="Proteomes" id="UP000004778"/>
    </source>
</evidence>
<feature type="region of interest" description="Disordered" evidence="1">
    <location>
        <begin position="74"/>
        <end position="130"/>
    </location>
</feature>
<dbReference type="OrthoDB" id="3232303at2"/>
<dbReference type="RefSeq" id="WP_006547687.1">
    <property type="nucleotide sequence ID" value="NZ_DS999574.1"/>
</dbReference>
<name>C0W4C6_9ACTO</name>
<dbReference type="Proteomes" id="UP000004778">
    <property type="component" value="Unassembled WGS sequence"/>
</dbReference>
<feature type="domain" description="HTH cro/C1-type" evidence="2">
    <location>
        <begin position="11"/>
        <end position="65"/>
    </location>
</feature>
<dbReference type="SMART" id="SM00530">
    <property type="entry name" value="HTH_XRE"/>
    <property type="match status" value="1"/>
</dbReference>
<dbReference type="PROSITE" id="PS50943">
    <property type="entry name" value="HTH_CROC1"/>
    <property type="match status" value="1"/>
</dbReference>
<gene>
    <name evidence="3" type="ORF">HMPREF0058_0720</name>
</gene>
<reference evidence="3 4" key="1">
    <citation type="submission" date="2009-01" db="EMBL/GenBank/DDBJ databases">
        <authorList>
            <person name="Qin X."/>
            <person name="Bachman B."/>
            <person name="Battles P."/>
            <person name="Bell A."/>
            <person name="Bess C."/>
            <person name="Bickham C."/>
            <person name="Chaboub L."/>
            <person name="Chen D."/>
            <person name="Coyle M."/>
            <person name="Deiros D.R."/>
            <person name="Dinh H."/>
            <person name="Forbes L."/>
            <person name="Fowler G."/>
            <person name="Francisco L."/>
            <person name="Fu Q."/>
            <person name="Gubbala S."/>
            <person name="Hale W."/>
            <person name="Han Y."/>
            <person name="Hemphill L."/>
            <person name="Highlander S.K."/>
            <person name="Hirani K."/>
            <person name="Hogues M."/>
            <person name="Jackson L."/>
            <person name="Jakkamsetti A."/>
            <person name="Javaid M."/>
            <person name="Jiang H."/>
            <person name="Korchina V."/>
            <person name="Kovar C."/>
            <person name="Lara F."/>
            <person name="Lee S."/>
            <person name="Mata R."/>
            <person name="Mathew T."/>
            <person name="Moen C."/>
            <person name="Morales K."/>
            <person name="Munidasa M."/>
            <person name="Nazareth L."/>
            <person name="Ngo R."/>
            <person name="Nguyen L."/>
            <person name="Okwuonu G."/>
            <person name="Ongeri F."/>
            <person name="Patil S."/>
            <person name="Petrosino J."/>
            <person name="Pham C."/>
            <person name="Pham P."/>
            <person name="Pu L.-L."/>
            <person name="Puazo M."/>
            <person name="Raj R."/>
            <person name="Reid J."/>
            <person name="Rouhana J."/>
            <person name="Saada N."/>
            <person name="Shang Y."/>
            <person name="Simmons D."/>
            <person name="Thornton R."/>
            <person name="Warren J."/>
            <person name="Weissenberger G."/>
            <person name="Zhang J."/>
            <person name="Zhang L."/>
            <person name="Zhou C."/>
            <person name="Zhu D."/>
            <person name="Muzny D."/>
            <person name="Worley K."/>
            <person name="Gibbs R."/>
        </authorList>
    </citation>
    <scope>NUCLEOTIDE SEQUENCE [LARGE SCALE GENOMIC DNA]</scope>
    <source>
        <strain evidence="3 4">DSM 15434</strain>
    </source>
</reference>
<dbReference type="Gene3D" id="1.10.260.40">
    <property type="entry name" value="lambda repressor-like DNA-binding domains"/>
    <property type="match status" value="1"/>
</dbReference>
<dbReference type="AlphaFoldDB" id="C0W4C6"/>
<evidence type="ECO:0000313" key="3">
    <source>
        <dbReference type="EMBL" id="EEH66409.1"/>
    </source>
</evidence>
<proteinExistence type="predicted"/>
<accession>C0W4C6</accession>
<dbReference type="InterPro" id="IPR001387">
    <property type="entry name" value="Cro/C1-type_HTH"/>
</dbReference>
<dbReference type="EMBL" id="ACFH01000049">
    <property type="protein sequence ID" value="EEH66409.1"/>
    <property type="molecule type" value="Genomic_DNA"/>
</dbReference>
<sequence>MDMNEATAKAIAAERAIAGITVRELAKRSGIPESSLNRVLGAQRDIKVNQIHKLAEVLGVYPHEIIEHAENLMDREQSRRPTPAPADDAVVVTFPAAPPDEDDEDEPTERDYHQMAALDPGYPPDAENEQ</sequence>
<feature type="compositionally biased region" description="Acidic residues" evidence="1">
    <location>
        <begin position="99"/>
        <end position="108"/>
    </location>
</feature>
<dbReference type="eggNOG" id="ENOG5031GWJ">
    <property type="taxonomic scope" value="Bacteria"/>
</dbReference>
<organism evidence="3 4">
    <name type="scientific">Actinomyces urogenitalis DSM 15434</name>
    <dbReference type="NCBI Taxonomy" id="525246"/>
    <lineage>
        <taxon>Bacteria</taxon>
        <taxon>Bacillati</taxon>
        <taxon>Actinomycetota</taxon>
        <taxon>Actinomycetes</taxon>
        <taxon>Actinomycetales</taxon>
        <taxon>Actinomycetaceae</taxon>
        <taxon>Actinomyces</taxon>
    </lineage>
</organism>
<dbReference type="GO" id="GO:0003677">
    <property type="term" value="F:DNA binding"/>
    <property type="evidence" value="ECO:0007669"/>
    <property type="project" value="UniProtKB-KW"/>
</dbReference>